<organism evidence="5 6">
    <name type="scientific">Gadus morhua</name>
    <name type="common">Atlantic cod</name>
    <dbReference type="NCBI Taxonomy" id="8049"/>
    <lineage>
        <taxon>Eukaryota</taxon>
        <taxon>Metazoa</taxon>
        <taxon>Chordata</taxon>
        <taxon>Craniata</taxon>
        <taxon>Vertebrata</taxon>
        <taxon>Euteleostomi</taxon>
        <taxon>Actinopterygii</taxon>
        <taxon>Neopterygii</taxon>
        <taxon>Teleostei</taxon>
        <taxon>Neoteleostei</taxon>
        <taxon>Acanthomorphata</taxon>
        <taxon>Zeiogadaria</taxon>
        <taxon>Gadariae</taxon>
        <taxon>Gadiformes</taxon>
        <taxon>Gadoidei</taxon>
        <taxon>Gadidae</taxon>
        <taxon>Gadus</taxon>
    </lineage>
</organism>
<reference evidence="5" key="2">
    <citation type="submission" date="2025-09" db="UniProtKB">
        <authorList>
            <consortium name="Ensembl"/>
        </authorList>
    </citation>
    <scope>IDENTIFICATION</scope>
</reference>
<dbReference type="PANTHER" id="PTHR13817:SF16">
    <property type="entry name" value="MYOMESIN-1"/>
    <property type="match status" value="1"/>
</dbReference>
<dbReference type="PANTHER" id="PTHR13817">
    <property type="entry name" value="TITIN"/>
    <property type="match status" value="1"/>
</dbReference>
<dbReference type="InterPro" id="IPR003598">
    <property type="entry name" value="Ig_sub2"/>
</dbReference>
<dbReference type="SUPFAM" id="SSF48726">
    <property type="entry name" value="Immunoglobulin"/>
    <property type="match status" value="4"/>
</dbReference>
<feature type="domain" description="Ig-like" evidence="3">
    <location>
        <begin position="1136"/>
        <end position="1229"/>
    </location>
</feature>
<dbReference type="GeneTree" id="ENSGT00940000154982"/>
<dbReference type="InterPro" id="IPR003599">
    <property type="entry name" value="Ig_sub"/>
</dbReference>
<evidence type="ECO:0000256" key="1">
    <source>
        <dbReference type="ARBA" id="ARBA00022737"/>
    </source>
</evidence>
<feature type="domain" description="Ig-like" evidence="3">
    <location>
        <begin position="202"/>
        <end position="282"/>
    </location>
</feature>
<sequence>MHPYWTFSPSPSHPLLCLFCCSHEVVRGLAEAQDEVVKEEGVNYVAMRNLFVRESQESMTLTVEKKTRKTIVRESRSEFRKKMNSDSLCHRPEFVVRPRGQTVWEGRTLKLHCTVAGWPKPRVAWYKNNVLIDAKAHPEKYTTEIQPIPTPLPERPPLTIMLYSPPARANPSPLPADGFSSEHGVTFETSILDKFEVAFGREGETLSLGCTVIIYPTIKMYQPEVVWYRNSVALKASRWVNSHWSGQRATLTLTHLNKEDEGLYTLRINTKSGFDSYSAYVFVRDADLEVEGVPVAPLDVRCHDANKDYVVVTWKQPAVEGSSPILGYFIDKCEVGTEHWAQCNDSPVKYARFPVTGLVEGRSYMFRVSALNTAGVSRPSRVSDAVVAMDPSDRARQRVGVVPGEPSEVVVTEATKSYVVLGWKPPVQRGHEGVMYYIEKCVAGTDQWQRVNTGMPVKSPRYALFDLEESESYSFRVRCCNSAGVSEASGSTSNITVGDKLELPSSPGAVTVTRNCATSIVVSWAASREVKQLVGYYIEYSVVGSEAWVPSNNKPVKSTRFVCHGLTTGEKYVFKVKAVNAAGYSNSSPLSDPVLVKAAVCEFTLELDYMVLSWSAPASDGGAEITGYYVNYRTVKGEVVGKWHELNSKAVNATSYKAEGLKENLFYQFQVRAMNMAGVSKTSLAAKALECKEWTITVPGAPLGLHVLEVRDTSLVVLWDAPAFSGRSPVIGYYLDIKEAAGGDGAWRAVHEKVHQIKYMKVTGLSAGTSYVFRLRAENLAGVGKPSGVLGPILAQTHPGTHEIEVDVDDDGVISMIFQCSEMAQDSEFIWSKNYKSITDSSRITVVTQGGKSRAIFNSPSLEDLGTFSCMVTNTEGFSASYTLTEEGETRTHIDTLIPFKKEMSMDLLEKGRVRFWTQVEKCTAACKVEYVFNNAAVTAGQKYSMNFDQKTGIIEMFMDSLEVTDEGTFTFNLVDGKAKGTTSLVLIGDGFLFPFQRLLTSPSLPTGPHFVEYLGFTVTEECNVLLKCQVRTAALCPSLKVQRVEFSDCLSKFILMNIFLFDLRESKITSSTRQECGVTGEQLWLKINEPTEKDKGKYTIDIFDGKDGLKRVFDLSGQGERDPSISRQCYLTSFPDRARVVGGLPDVVAIQQGKSLNLTGNVWGDPAPTVCWLKNDKELVTDDRYTLKFENGKYASITIAGVTTADSGKYALRVSNKYGTENGDFTVSVYTPEDEDKKE</sequence>
<dbReference type="CDD" id="cd00063">
    <property type="entry name" value="FN3"/>
    <property type="match status" value="5"/>
</dbReference>
<feature type="domain" description="Ig-like" evidence="3">
    <location>
        <begin position="792"/>
        <end position="885"/>
    </location>
</feature>
<dbReference type="InterPro" id="IPR036116">
    <property type="entry name" value="FN3_sf"/>
</dbReference>
<dbReference type="PROSITE" id="PS50853">
    <property type="entry name" value="FN3"/>
    <property type="match status" value="5"/>
</dbReference>
<dbReference type="SMART" id="SM00409">
    <property type="entry name" value="IG"/>
    <property type="match status" value="3"/>
</dbReference>
<dbReference type="Ensembl" id="ENSGMOT00000060017.1">
    <property type="protein sequence ID" value="ENSGMOP00000027815.1"/>
    <property type="gene ID" value="ENSGMOG00000005326.2"/>
</dbReference>
<gene>
    <name evidence="5" type="primary">MYOM1</name>
</gene>
<name>A0A8C5ACF4_GADMO</name>
<dbReference type="PRINTS" id="PR00014">
    <property type="entry name" value="FNTYPEIII"/>
</dbReference>
<dbReference type="Pfam" id="PF07679">
    <property type="entry name" value="I-set"/>
    <property type="match status" value="2"/>
</dbReference>
<dbReference type="Pfam" id="PF00041">
    <property type="entry name" value="fn3"/>
    <property type="match status" value="5"/>
</dbReference>
<feature type="domain" description="Fibronectin type-III" evidence="4">
    <location>
        <begin position="701"/>
        <end position="800"/>
    </location>
</feature>
<evidence type="ECO:0000256" key="2">
    <source>
        <dbReference type="ARBA" id="ARBA00023319"/>
    </source>
</evidence>
<feature type="domain" description="Ig-like" evidence="3">
    <location>
        <begin position="92"/>
        <end position="129"/>
    </location>
</feature>
<dbReference type="CDD" id="cd00096">
    <property type="entry name" value="Ig"/>
    <property type="match status" value="1"/>
</dbReference>
<dbReference type="InterPro" id="IPR050964">
    <property type="entry name" value="Striated_Muscle_Regulatory"/>
</dbReference>
<dbReference type="SMART" id="SM00060">
    <property type="entry name" value="FN3"/>
    <property type="match status" value="5"/>
</dbReference>
<evidence type="ECO:0000259" key="3">
    <source>
        <dbReference type="PROSITE" id="PS50835"/>
    </source>
</evidence>
<dbReference type="PROSITE" id="PS50835">
    <property type="entry name" value="IG_LIKE"/>
    <property type="match status" value="4"/>
</dbReference>
<evidence type="ECO:0000259" key="4">
    <source>
        <dbReference type="PROSITE" id="PS50853"/>
    </source>
</evidence>
<dbReference type="InterPro" id="IPR003961">
    <property type="entry name" value="FN3_dom"/>
</dbReference>
<reference evidence="5" key="1">
    <citation type="submission" date="2025-08" db="UniProtKB">
        <authorList>
            <consortium name="Ensembl"/>
        </authorList>
    </citation>
    <scope>IDENTIFICATION</scope>
</reference>
<dbReference type="Pfam" id="PF13927">
    <property type="entry name" value="Ig_3"/>
    <property type="match status" value="1"/>
</dbReference>
<dbReference type="InterPro" id="IPR007110">
    <property type="entry name" value="Ig-like_dom"/>
</dbReference>
<keyword evidence="6" id="KW-1185">Reference proteome</keyword>
<dbReference type="SUPFAM" id="SSF49265">
    <property type="entry name" value="Fibronectin type III"/>
    <property type="match status" value="3"/>
</dbReference>
<protein>
    <submittedName>
        <fullName evidence="5">Myomesin 1a (skelemin)</fullName>
    </submittedName>
</protein>
<dbReference type="AlphaFoldDB" id="A0A8C5ACF4"/>
<evidence type="ECO:0000313" key="5">
    <source>
        <dbReference type="Ensembl" id="ENSGMOP00000027815.1"/>
    </source>
</evidence>
<dbReference type="InterPro" id="IPR036179">
    <property type="entry name" value="Ig-like_dom_sf"/>
</dbReference>
<proteinExistence type="predicted"/>
<dbReference type="InterPro" id="IPR013783">
    <property type="entry name" value="Ig-like_fold"/>
</dbReference>
<feature type="domain" description="Fibronectin type-III" evidence="4">
    <location>
        <begin position="600"/>
        <end position="694"/>
    </location>
</feature>
<keyword evidence="1" id="KW-0677">Repeat</keyword>
<evidence type="ECO:0000313" key="6">
    <source>
        <dbReference type="Proteomes" id="UP000694546"/>
    </source>
</evidence>
<dbReference type="SMART" id="SM00408">
    <property type="entry name" value="IGc2"/>
    <property type="match status" value="2"/>
</dbReference>
<feature type="domain" description="Fibronectin type-III" evidence="4">
    <location>
        <begin position="506"/>
        <end position="599"/>
    </location>
</feature>
<accession>A0A8C5ACF4</accession>
<keyword evidence="2" id="KW-0393">Immunoglobulin domain</keyword>
<dbReference type="Proteomes" id="UP000694546">
    <property type="component" value="Chromosome 8"/>
</dbReference>
<dbReference type="Gene3D" id="2.60.40.10">
    <property type="entry name" value="Immunoglobulins"/>
    <property type="match status" value="11"/>
</dbReference>
<dbReference type="InterPro" id="IPR013098">
    <property type="entry name" value="Ig_I-set"/>
</dbReference>
<feature type="domain" description="Fibronectin type-III" evidence="4">
    <location>
        <begin position="296"/>
        <end position="391"/>
    </location>
</feature>
<feature type="domain" description="Fibronectin type-III" evidence="4">
    <location>
        <begin position="405"/>
        <end position="500"/>
    </location>
</feature>